<dbReference type="EMBL" id="MU277219">
    <property type="protein sequence ID" value="KAI0060409.1"/>
    <property type="molecule type" value="Genomic_DNA"/>
</dbReference>
<accession>A0ACB8SVB9</accession>
<protein>
    <submittedName>
        <fullName evidence="1">Uncharacterized protein</fullName>
    </submittedName>
</protein>
<dbReference type="Proteomes" id="UP000814140">
    <property type="component" value="Unassembled WGS sequence"/>
</dbReference>
<organism evidence="1 2">
    <name type="scientific">Artomyces pyxidatus</name>
    <dbReference type="NCBI Taxonomy" id="48021"/>
    <lineage>
        <taxon>Eukaryota</taxon>
        <taxon>Fungi</taxon>
        <taxon>Dikarya</taxon>
        <taxon>Basidiomycota</taxon>
        <taxon>Agaricomycotina</taxon>
        <taxon>Agaricomycetes</taxon>
        <taxon>Russulales</taxon>
        <taxon>Auriscalpiaceae</taxon>
        <taxon>Artomyces</taxon>
    </lineage>
</organism>
<reference evidence="1" key="2">
    <citation type="journal article" date="2022" name="New Phytol.">
        <title>Evolutionary transition to the ectomycorrhizal habit in the genomes of a hyperdiverse lineage of mushroom-forming fungi.</title>
        <authorList>
            <person name="Looney B."/>
            <person name="Miyauchi S."/>
            <person name="Morin E."/>
            <person name="Drula E."/>
            <person name="Courty P.E."/>
            <person name="Kohler A."/>
            <person name="Kuo A."/>
            <person name="LaButti K."/>
            <person name="Pangilinan J."/>
            <person name="Lipzen A."/>
            <person name="Riley R."/>
            <person name="Andreopoulos W."/>
            <person name="He G."/>
            <person name="Johnson J."/>
            <person name="Nolan M."/>
            <person name="Tritt A."/>
            <person name="Barry K.W."/>
            <person name="Grigoriev I.V."/>
            <person name="Nagy L.G."/>
            <person name="Hibbett D."/>
            <person name="Henrissat B."/>
            <person name="Matheny P.B."/>
            <person name="Labbe J."/>
            <person name="Martin F.M."/>
        </authorList>
    </citation>
    <scope>NUCLEOTIDE SEQUENCE</scope>
    <source>
        <strain evidence="1">HHB10654</strain>
    </source>
</reference>
<sequence length="337" mass="36369">MAEAQNRRENTSDDSFDALIDLLATDDAQDPFNQIQAVNGSGGLRDNDGKLDFVKIKSLLSRTVTSDSDLADPQNIAATNQTAKVKPHTVSFASRNVKNGQVSPIPRPLNFVESESPAPTIIPPAPSHPSHPETEKFEDGSEITDPRLKADLKNGTESIPEPIDPRDLLLYDLDKALTLAHQEVADLRDRCNELQSLVSRLVTVKPSSGPADRQRDHRGQGPDGKAGNTPLTGAGRAHATSLPPSLDVDVDSLSEEQAKNHLSELLTALSLPHRVHSNGSDSSPSHQIDSVTDVHRALKFLIQADELVWRRSQGSSTASSALGEYLQRALGFLMGAL</sequence>
<evidence type="ECO:0000313" key="1">
    <source>
        <dbReference type="EMBL" id="KAI0060409.1"/>
    </source>
</evidence>
<name>A0ACB8SVB9_9AGAM</name>
<comment type="caution">
    <text evidence="1">The sequence shown here is derived from an EMBL/GenBank/DDBJ whole genome shotgun (WGS) entry which is preliminary data.</text>
</comment>
<keyword evidence="2" id="KW-1185">Reference proteome</keyword>
<gene>
    <name evidence="1" type="ORF">BV25DRAFT_1917759</name>
</gene>
<reference evidence="1" key="1">
    <citation type="submission" date="2021-03" db="EMBL/GenBank/DDBJ databases">
        <authorList>
            <consortium name="DOE Joint Genome Institute"/>
            <person name="Ahrendt S."/>
            <person name="Looney B.P."/>
            <person name="Miyauchi S."/>
            <person name="Morin E."/>
            <person name="Drula E."/>
            <person name="Courty P.E."/>
            <person name="Chicoki N."/>
            <person name="Fauchery L."/>
            <person name="Kohler A."/>
            <person name="Kuo A."/>
            <person name="Labutti K."/>
            <person name="Pangilinan J."/>
            <person name="Lipzen A."/>
            <person name="Riley R."/>
            <person name="Andreopoulos W."/>
            <person name="He G."/>
            <person name="Johnson J."/>
            <person name="Barry K.W."/>
            <person name="Grigoriev I.V."/>
            <person name="Nagy L."/>
            <person name="Hibbett D."/>
            <person name="Henrissat B."/>
            <person name="Matheny P.B."/>
            <person name="Labbe J."/>
            <person name="Martin F."/>
        </authorList>
    </citation>
    <scope>NUCLEOTIDE SEQUENCE</scope>
    <source>
        <strain evidence="1">HHB10654</strain>
    </source>
</reference>
<proteinExistence type="predicted"/>
<evidence type="ECO:0000313" key="2">
    <source>
        <dbReference type="Proteomes" id="UP000814140"/>
    </source>
</evidence>